<feature type="compositionally biased region" description="Acidic residues" evidence="1">
    <location>
        <begin position="485"/>
        <end position="494"/>
    </location>
</feature>
<feature type="compositionally biased region" description="Acidic residues" evidence="1">
    <location>
        <begin position="468"/>
        <end position="477"/>
    </location>
</feature>
<feature type="region of interest" description="Disordered" evidence="1">
    <location>
        <begin position="465"/>
        <end position="554"/>
    </location>
</feature>
<dbReference type="EMBL" id="WJXW01000001">
    <property type="protein sequence ID" value="KAF9741204.1"/>
    <property type="molecule type" value="Genomic_DNA"/>
</dbReference>
<dbReference type="Proteomes" id="UP000756921">
    <property type="component" value="Unassembled WGS sequence"/>
</dbReference>
<evidence type="ECO:0000313" key="2">
    <source>
        <dbReference type="EMBL" id="KAF9741204.1"/>
    </source>
</evidence>
<comment type="caution">
    <text evidence="2">The sequence shown here is derived from an EMBL/GenBank/DDBJ whole genome shotgun (WGS) entry which is preliminary data.</text>
</comment>
<organism evidence="2 3">
    <name type="scientific">Paraphaeosphaeria minitans</name>
    <dbReference type="NCBI Taxonomy" id="565426"/>
    <lineage>
        <taxon>Eukaryota</taxon>
        <taxon>Fungi</taxon>
        <taxon>Dikarya</taxon>
        <taxon>Ascomycota</taxon>
        <taxon>Pezizomycotina</taxon>
        <taxon>Dothideomycetes</taxon>
        <taxon>Pleosporomycetidae</taxon>
        <taxon>Pleosporales</taxon>
        <taxon>Massarineae</taxon>
        <taxon>Didymosphaeriaceae</taxon>
        <taxon>Paraphaeosphaeria</taxon>
    </lineage>
</organism>
<proteinExistence type="predicted"/>
<dbReference type="OrthoDB" id="3773639at2759"/>
<protein>
    <submittedName>
        <fullName evidence="2">Uncharacterized protein</fullName>
    </submittedName>
</protein>
<gene>
    <name evidence="2" type="ORF">PMIN01_00743</name>
</gene>
<sequence length="554" mass="63157">MFPKSIMHHFWNALVSIGCVSTPGLPNYAPHQSATFVPFPKVYTLAWTEPASTSNGKTDFPPSDKEAIDICAPQANPALYKSALDIVRLSNDYFVKSGCRSSLDNGCPKSEQVTELALQFSEEFKAHEYPLPPDLRMLWVTDKDYHPSDRAIPWSNRLWVIACENFDHLTKAEKQTLRTRVEAEQQKSYAASFSDVLDYNDFLVDMFMTYLAHLELAKREGSNNQQPTNAELDAFFNECVRNNGITLYDLHRTFPYVQDIQCFLRRVEYFAVFQPNPNVPFASTEVPEGAYFRKPVPSTEQIMKALHEPMTLPQLFDSLAEIYPEYAHGVGSQEYVLHHLIEFAAPDITTRKFIPTTTALPNEVEIWEALDNGPLSIADLAACFPNRITSMVDFIAAVEDSEMAYRENPMDPHSRWIHMFLDEDDMPISEEQSRRVFALQRMALEQPLKVLEWTQRVATWDGQGFVDDTSELDDISSDTERDTELDTEPEDEPKAEEQPRIEPKAVTPPASPKRKRDVVDDGEEVRTSPPKVRVIKKARSTKGDLERCAYPLQD</sequence>
<evidence type="ECO:0000313" key="3">
    <source>
        <dbReference type="Proteomes" id="UP000756921"/>
    </source>
</evidence>
<name>A0A9P6KWQ2_9PLEO</name>
<keyword evidence="3" id="KW-1185">Reference proteome</keyword>
<evidence type="ECO:0000256" key="1">
    <source>
        <dbReference type="SAM" id="MobiDB-lite"/>
    </source>
</evidence>
<dbReference type="AlphaFoldDB" id="A0A9P6KWQ2"/>
<reference evidence="2" key="1">
    <citation type="journal article" date="2020" name="Mol. Plant Microbe Interact.">
        <title>Genome Sequence of the Biocontrol Agent Coniothyrium minitans strain Conio (IMI 134523).</title>
        <authorList>
            <person name="Patel D."/>
            <person name="Shittu T.A."/>
            <person name="Baroncelli R."/>
            <person name="Muthumeenakshi S."/>
            <person name="Osborne T.H."/>
            <person name="Janganan T.K."/>
            <person name="Sreenivasaprasad S."/>
        </authorList>
    </citation>
    <scope>NUCLEOTIDE SEQUENCE</scope>
    <source>
        <strain evidence="2">Conio</strain>
    </source>
</reference>
<accession>A0A9P6KWQ2</accession>
<dbReference type="PROSITE" id="PS51257">
    <property type="entry name" value="PROKAR_LIPOPROTEIN"/>
    <property type="match status" value="1"/>
</dbReference>